<dbReference type="SMART" id="SM00560">
    <property type="entry name" value="LamGL"/>
    <property type="match status" value="1"/>
</dbReference>
<evidence type="ECO:0000313" key="4">
    <source>
        <dbReference type="EMBL" id="AOM80104.1"/>
    </source>
</evidence>
<keyword evidence="2" id="KW-1015">Disulfide bond</keyword>
<accession>A0A1D7QN72</accession>
<evidence type="ECO:0000313" key="5">
    <source>
        <dbReference type="Proteomes" id="UP000094313"/>
    </source>
</evidence>
<dbReference type="KEGG" id="psty:BFS30_24835"/>
<dbReference type="GO" id="GO:0005975">
    <property type="term" value="P:carbohydrate metabolic process"/>
    <property type="evidence" value="ECO:0007669"/>
    <property type="project" value="UniProtKB-ARBA"/>
</dbReference>
<dbReference type="Pfam" id="PF18962">
    <property type="entry name" value="Por_Secre_tail"/>
    <property type="match status" value="1"/>
</dbReference>
<dbReference type="InterPro" id="IPR006558">
    <property type="entry name" value="LamG-like"/>
</dbReference>
<gene>
    <name evidence="4" type="ORF">BFS30_24835</name>
</gene>
<evidence type="ECO:0000259" key="3">
    <source>
        <dbReference type="SMART" id="SM00560"/>
    </source>
</evidence>
<name>A0A1D7QN72_9SPHI</name>
<organism evidence="4 5">
    <name type="scientific">Pedobacter steynii</name>
    <dbReference type="NCBI Taxonomy" id="430522"/>
    <lineage>
        <taxon>Bacteria</taxon>
        <taxon>Pseudomonadati</taxon>
        <taxon>Bacteroidota</taxon>
        <taxon>Sphingobacteriia</taxon>
        <taxon>Sphingobacteriales</taxon>
        <taxon>Sphingobacteriaceae</taxon>
        <taxon>Pedobacter</taxon>
    </lineage>
</organism>
<evidence type="ECO:0000256" key="2">
    <source>
        <dbReference type="ARBA" id="ARBA00023157"/>
    </source>
</evidence>
<protein>
    <recommendedName>
        <fullName evidence="3">LamG-like jellyroll fold domain-containing protein</fullName>
    </recommendedName>
</protein>
<dbReference type="RefSeq" id="WP_069381766.1">
    <property type="nucleotide sequence ID" value="NZ_CP017141.1"/>
</dbReference>
<keyword evidence="1" id="KW-0732">Signal</keyword>
<dbReference type="Pfam" id="PF13385">
    <property type="entry name" value="Laminin_G_3"/>
    <property type="match status" value="1"/>
</dbReference>
<dbReference type="Gene3D" id="2.60.120.200">
    <property type="match status" value="1"/>
</dbReference>
<dbReference type="OrthoDB" id="9814380at2"/>
<reference evidence="4 5" key="1">
    <citation type="submission" date="2016-08" db="EMBL/GenBank/DDBJ databases">
        <authorList>
            <person name="Seilhamer J.J."/>
        </authorList>
    </citation>
    <scope>NUCLEOTIDE SEQUENCE [LARGE SCALE GENOMIC DNA]</scope>
    <source>
        <strain evidence="4 5">DX4</strain>
    </source>
</reference>
<dbReference type="Proteomes" id="UP000094313">
    <property type="component" value="Chromosome"/>
</dbReference>
<proteinExistence type="predicted"/>
<feature type="domain" description="LamG-like jellyroll fold" evidence="3">
    <location>
        <begin position="398"/>
        <end position="513"/>
    </location>
</feature>
<dbReference type="SUPFAM" id="SSF49899">
    <property type="entry name" value="Concanavalin A-like lectins/glucanases"/>
    <property type="match status" value="1"/>
</dbReference>
<evidence type="ECO:0000256" key="1">
    <source>
        <dbReference type="ARBA" id="ARBA00022729"/>
    </source>
</evidence>
<dbReference type="GO" id="GO:0004553">
    <property type="term" value="F:hydrolase activity, hydrolyzing O-glycosyl compounds"/>
    <property type="evidence" value="ECO:0007669"/>
    <property type="project" value="UniProtKB-ARBA"/>
</dbReference>
<dbReference type="InterPro" id="IPR013320">
    <property type="entry name" value="ConA-like_dom_sf"/>
</dbReference>
<dbReference type="EMBL" id="CP017141">
    <property type="protein sequence ID" value="AOM80104.1"/>
    <property type="molecule type" value="Genomic_DNA"/>
</dbReference>
<sequence length="627" mass="68413">MTLNLKSVIYLSVFLLLIFSSRIYGQDKAFATSQSNVVLQPCSQCSIQNPDGAVGIEDTSYSTLSLGGATPGTGIKQTLIFDESAPASIAKVVIRIGNGNALTPELQQDIRIQSFLGNVANNDTTTVANLIGLFESDSLNADIEFFPHKEFDRVEIYLRSEQINAFSNFRIYHAYKLIEVIYAAGETHNVQFPCGLCSVENPAGALGSNSADYSSLVLGTSLIGGSVKQKLIFPDTADGTTSKVTLRVGNAQGLFIRLLGNVTVESFLGNVANNDKRKIDSLSISINTDSTLGSIEFIPGNTFDRIEISLNGGLIGLFGAFRIYYAYYTLPPFSECATIPTTPLAYYRFDNNFRDEISQVDIYTNLGSRFDGDGICSKSMIPENVAVYHFPFTNMNERSFAVWCETDSTDSQRMLQMNGGDFLFSDTITEGVHNLHLSQANSAGLKIQYTFNSPGPIHVVGTFDGDSTKLYVNGVFVGKTGKGPLQSSTNATFVGNAVAIDELFFYDRALTQEEISAFYQSYPDTSGQTNSFALRKGIEKRADINAPICESLTLSPNPTTGKVIITTNRYIKHANISVINIAGQLLSEQKELEGNKFYLDISAYPAGVYIVALHKAGKSLRIKLLKY</sequence>
<dbReference type="NCBIfam" id="TIGR04183">
    <property type="entry name" value="Por_Secre_tail"/>
    <property type="match status" value="1"/>
</dbReference>
<keyword evidence="5" id="KW-1185">Reference proteome</keyword>
<dbReference type="InterPro" id="IPR026444">
    <property type="entry name" value="Secre_tail"/>
</dbReference>
<dbReference type="AlphaFoldDB" id="A0A1D7QN72"/>